<sequence length="376" mass="41905">MKILGRDIPLDEITSHVGAFSQVFGVELVTQENGLQRGNRVLIFRSGSGLMFEVQVDRAMDLSRMNYLGVPIGWDSPADLRSPWLHEFDAEDGFSWARSFSGLMNSCGLDHIHAPETDSAAHFNHPPRPEITFPLHSRISYTPALLTGYGVRWEGERAFLYASGEVRQATVFGENFLLARRIEVEVGTNCVIYTDTVRNLSYNTVPHAYLWHINLGWPLLNAGSRLVSPISETPWSLRAGEDNESGAFEQAGPRHPTTQQVFDHHVRLEADGTARAALINDDFQHPCGSTGLALEIAYDGRAMPALFQWQFFQSGNYVMAIEPSTTHAGSRADWHARKEFKMLGHGESASYRLELTPHIGATAITEAEQRIMNPVT</sequence>
<reference evidence="1" key="1">
    <citation type="submission" date="2006-06" db="EMBL/GenBank/DDBJ databases">
        <title>Complete sequence of chromosome of Chelativorans sp. BNC1.</title>
        <authorList>
            <consortium name="US DOE Joint Genome Institute"/>
            <person name="Copeland A."/>
            <person name="Lucas S."/>
            <person name="Lapidus A."/>
            <person name="Barry K."/>
            <person name="Detter J.C."/>
            <person name="Glavina del Rio T."/>
            <person name="Hammon N."/>
            <person name="Israni S."/>
            <person name="Dalin E."/>
            <person name="Tice H."/>
            <person name="Pitluck S."/>
            <person name="Chertkov O."/>
            <person name="Brettin T."/>
            <person name="Bruce D."/>
            <person name="Han C."/>
            <person name="Tapia R."/>
            <person name="Gilna P."/>
            <person name="Schmutz J."/>
            <person name="Larimer F."/>
            <person name="Land M."/>
            <person name="Hauser L."/>
            <person name="Kyrpides N."/>
            <person name="Mikhailova N."/>
            <person name="Richardson P."/>
        </authorList>
    </citation>
    <scope>NUCLEOTIDE SEQUENCE</scope>
    <source>
        <strain evidence="1">BNC1</strain>
    </source>
</reference>
<proteinExistence type="predicted"/>
<dbReference type="GO" id="GO:0030246">
    <property type="term" value="F:carbohydrate binding"/>
    <property type="evidence" value="ECO:0007669"/>
    <property type="project" value="InterPro"/>
</dbReference>
<dbReference type="CDD" id="cd09023">
    <property type="entry name" value="Aldose_epim_Ec_c4013"/>
    <property type="match status" value="1"/>
</dbReference>
<dbReference type="InterPro" id="IPR014718">
    <property type="entry name" value="GH-type_carb-bd"/>
</dbReference>
<dbReference type="InterPro" id="IPR027839">
    <property type="entry name" value="DUF4432"/>
</dbReference>
<dbReference type="AlphaFoldDB" id="Q11HX7"/>
<organism evidence="1">
    <name type="scientific">Chelativorans sp. (strain BNC1)</name>
    <dbReference type="NCBI Taxonomy" id="266779"/>
    <lineage>
        <taxon>Bacteria</taxon>
        <taxon>Pseudomonadati</taxon>
        <taxon>Pseudomonadota</taxon>
        <taxon>Alphaproteobacteria</taxon>
        <taxon>Hyphomicrobiales</taxon>
        <taxon>Phyllobacteriaceae</taxon>
        <taxon>Chelativorans</taxon>
    </lineage>
</organism>
<protein>
    <recommendedName>
        <fullName evidence="2">DUF4432 domain-containing protein</fullName>
    </recommendedName>
</protein>
<name>Q11HX7_CHESB</name>
<evidence type="ECO:0000313" key="1">
    <source>
        <dbReference type="EMBL" id="ABG62998.1"/>
    </source>
</evidence>
<dbReference type="Pfam" id="PF14486">
    <property type="entry name" value="DUF4432"/>
    <property type="match status" value="1"/>
</dbReference>
<gene>
    <name evidence="1" type="ordered locus">Meso_1603</name>
</gene>
<dbReference type="Gene3D" id="2.70.98.10">
    <property type="match status" value="1"/>
</dbReference>
<dbReference type="STRING" id="266779.Meso_1603"/>
<accession>Q11HX7</accession>
<dbReference type="HOGENOM" id="CLU_056939_0_0_5"/>
<dbReference type="KEGG" id="mes:Meso_1603"/>
<evidence type="ECO:0008006" key="2">
    <source>
        <dbReference type="Google" id="ProtNLM"/>
    </source>
</evidence>
<dbReference type="eggNOG" id="COG2017">
    <property type="taxonomic scope" value="Bacteria"/>
</dbReference>
<dbReference type="EMBL" id="CP000390">
    <property type="protein sequence ID" value="ABG62998.1"/>
    <property type="molecule type" value="Genomic_DNA"/>
</dbReference>